<evidence type="ECO:0000256" key="4">
    <source>
        <dbReference type="RuleBase" id="RU003445"/>
    </source>
</evidence>
<sequence>MPIFVSDEQKFLEIAKRARECRIKKIEKKGIVKIKARTKRYLYTFIIPLEKLEEFSKKLQCSKIVEV</sequence>
<evidence type="ECO:0000256" key="1">
    <source>
        <dbReference type="ARBA" id="ARBA00007803"/>
    </source>
</evidence>
<comment type="similarity">
    <text evidence="1 4">Belongs to the eukaryotic ribosomal protein eL38 family.</text>
</comment>
<dbReference type="GO" id="GO:0005840">
    <property type="term" value="C:ribosome"/>
    <property type="evidence" value="ECO:0007669"/>
    <property type="project" value="UniProtKB-KW"/>
</dbReference>
<comment type="caution">
    <text evidence="5">The sequence shown here is derived from an EMBL/GenBank/DDBJ whole genome shotgun (WGS) entry which is preliminary data.</text>
</comment>
<name>A0A832Z1T7_9CREN</name>
<proteinExistence type="inferred from homology"/>
<dbReference type="Proteomes" id="UP000605805">
    <property type="component" value="Unassembled WGS sequence"/>
</dbReference>
<protein>
    <submittedName>
        <fullName evidence="5">5'-nucleotidase</fullName>
    </submittedName>
</protein>
<organism evidence="5 6">
    <name type="scientific">Ignisphaera aggregans</name>
    <dbReference type="NCBI Taxonomy" id="334771"/>
    <lineage>
        <taxon>Archaea</taxon>
        <taxon>Thermoproteota</taxon>
        <taxon>Thermoprotei</taxon>
        <taxon>Desulfurococcales</taxon>
        <taxon>Desulfurococcaceae</taxon>
        <taxon>Ignisphaera</taxon>
    </lineage>
</organism>
<dbReference type="EMBL" id="DQTV01000001">
    <property type="protein sequence ID" value="HIP56453.1"/>
    <property type="molecule type" value="Genomic_DNA"/>
</dbReference>
<evidence type="ECO:0000256" key="2">
    <source>
        <dbReference type="ARBA" id="ARBA00022980"/>
    </source>
</evidence>
<dbReference type="GO" id="GO:1990904">
    <property type="term" value="C:ribonucleoprotein complex"/>
    <property type="evidence" value="ECO:0007669"/>
    <property type="project" value="UniProtKB-KW"/>
</dbReference>
<evidence type="ECO:0000256" key="3">
    <source>
        <dbReference type="ARBA" id="ARBA00023274"/>
    </source>
</evidence>
<dbReference type="AlphaFoldDB" id="A0A832Z1T7"/>
<dbReference type="GO" id="GO:0003735">
    <property type="term" value="F:structural constituent of ribosome"/>
    <property type="evidence" value="ECO:0007669"/>
    <property type="project" value="InterPro"/>
</dbReference>
<evidence type="ECO:0000313" key="5">
    <source>
        <dbReference type="EMBL" id="HIP56453.1"/>
    </source>
</evidence>
<gene>
    <name evidence="5" type="ORF">EYH02_00025</name>
</gene>
<evidence type="ECO:0000313" key="6">
    <source>
        <dbReference type="Proteomes" id="UP000605805"/>
    </source>
</evidence>
<dbReference type="InterPro" id="IPR038464">
    <property type="entry name" value="Ribosomal_eL38_sf"/>
</dbReference>
<dbReference type="Gene3D" id="3.30.720.90">
    <property type="match status" value="1"/>
</dbReference>
<keyword evidence="3 4" id="KW-0687">Ribonucleoprotein</keyword>
<dbReference type="InterPro" id="IPR002675">
    <property type="entry name" value="Ribosomal_eL38"/>
</dbReference>
<accession>A0A832Z1T7</accession>
<dbReference type="Pfam" id="PF01781">
    <property type="entry name" value="Ribosomal_L38e"/>
    <property type="match status" value="1"/>
</dbReference>
<reference evidence="5" key="1">
    <citation type="journal article" date="2020" name="ISME J.">
        <title>Gammaproteobacteria mediating utilization of methyl-, sulfur- and petroleum organic compounds in deep ocean hydrothermal plumes.</title>
        <authorList>
            <person name="Zhou Z."/>
            <person name="Liu Y."/>
            <person name="Pan J."/>
            <person name="Cron B.R."/>
            <person name="Toner B.M."/>
            <person name="Anantharaman K."/>
            <person name="Breier J.A."/>
            <person name="Dick G.J."/>
            <person name="Li M."/>
        </authorList>
    </citation>
    <scope>NUCLEOTIDE SEQUENCE</scope>
    <source>
        <strain evidence="5">SZUA-1435</strain>
    </source>
</reference>
<keyword evidence="2 4" id="KW-0689">Ribosomal protein</keyword>
<dbReference type="GO" id="GO:0006412">
    <property type="term" value="P:translation"/>
    <property type="evidence" value="ECO:0007669"/>
    <property type="project" value="InterPro"/>
</dbReference>